<dbReference type="EMBL" id="SNWD01000023">
    <property type="protein sequence ID" value="TDN77846.1"/>
    <property type="molecule type" value="Genomic_DNA"/>
</dbReference>
<reference evidence="1 2" key="1">
    <citation type="submission" date="2019-03" db="EMBL/GenBank/DDBJ databases">
        <title>Genomic Encyclopedia of Type Strains, Phase IV (KMG-IV): sequencing the most valuable type-strain genomes for metagenomic binning, comparative biology and taxonomic classification.</title>
        <authorList>
            <person name="Goeker M."/>
        </authorList>
    </citation>
    <scope>NUCLEOTIDE SEQUENCE [LARGE SCALE GENOMIC DNA]</scope>
    <source>
        <strain evidence="1 2">DSM 25059</strain>
    </source>
</reference>
<dbReference type="Proteomes" id="UP000295493">
    <property type="component" value="Unassembled WGS sequence"/>
</dbReference>
<gene>
    <name evidence="1" type="ORF">EV664_12310</name>
</gene>
<keyword evidence="2" id="KW-1185">Reference proteome</keyword>
<evidence type="ECO:0000313" key="1">
    <source>
        <dbReference type="EMBL" id="TDN77846.1"/>
    </source>
</evidence>
<sequence length="198" mass="21966">MSAPTFDRQTARPLTADEVRAELAKVDFSNAGDVRRASRWFASRLNGDAGDLLHEAVRKALTSRACRSDVSVEQVLAGIMRSMASTALRSRERRGNQEISLPVEEVIDRLAIGNFVVRTAEEIAEIERVRSVCADALEQLARENPRHAALIEGIGFDLRGRDLATFLGVSTSELATMRKALKRHAARLWPDVQSELDR</sequence>
<organism evidence="1 2">
    <name type="scientific">Stakelama pacifica</name>
    <dbReference type="NCBI Taxonomy" id="517720"/>
    <lineage>
        <taxon>Bacteria</taxon>
        <taxon>Pseudomonadati</taxon>
        <taxon>Pseudomonadota</taxon>
        <taxon>Alphaproteobacteria</taxon>
        <taxon>Sphingomonadales</taxon>
        <taxon>Sphingomonadaceae</taxon>
        <taxon>Stakelama</taxon>
    </lineage>
</organism>
<protein>
    <submittedName>
        <fullName evidence="1">Uncharacterized protein</fullName>
    </submittedName>
</protein>
<accession>A0A4R6F9U2</accession>
<proteinExistence type="predicted"/>
<comment type="caution">
    <text evidence="1">The sequence shown here is derived from an EMBL/GenBank/DDBJ whole genome shotgun (WGS) entry which is preliminary data.</text>
</comment>
<dbReference type="AlphaFoldDB" id="A0A4R6F9U2"/>
<dbReference type="OrthoDB" id="7408726at2"/>
<name>A0A4R6F9U2_9SPHN</name>
<evidence type="ECO:0000313" key="2">
    <source>
        <dbReference type="Proteomes" id="UP000295493"/>
    </source>
</evidence>
<dbReference type="RefSeq" id="WP_133497153.1">
    <property type="nucleotide sequence ID" value="NZ_BMLU01000024.1"/>
</dbReference>